<dbReference type="InterPro" id="IPR001155">
    <property type="entry name" value="OxRdtase_FMN_N"/>
</dbReference>
<evidence type="ECO:0000313" key="8">
    <source>
        <dbReference type="Proteomes" id="UP000275331"/>
    </source>
</evidence>
<dbReference type="Pfam" id="PF00724">
    <property type="entry name" value="Oxidored_FMN"/>
    <property type="match status" value="1"/>
</dbReference>
<name>A0A3R9FPR2_9ENTR</name>
<dbReference type="CDD" id="cd02932">
    <property type="entry name" value="OYE_YqiM_FMN"/>
    <property type="match status" value="1"/>
</dbReference>
<evidence type="ECO:0000256" key="3">
    <source>
        <dbReference type="ARBA" id="ARBA00022643"/>
    </source>
</evidence>
<evidence type="ECO:0000313" key="7">
    <source>
        <dbReference type="EMBL" id="RSE23905.1"/>
    </source>
</evidence>
<evidence type="ECO:0000256" key="1">
    <source>
        <dbReference type="ARBA" id="ARBA00001917"/>
    </source>
</evidence>
<evidence type="ECO:0000256" key="2">
    <source>
        <dbReference type="ARBA" id="ARBA00022630"/>
    </source>
</evidence>
<proteinExistence type="predicted"/>
<sequence>MSHLFSAGHLGELALSNRIIIAPMCQYSADNGAPTSWHSVHLGTLAQSGAGLLIIEATSVTPEGRISPWDLGIWSDELGDALQQEVEKIRRWSPIKLGIQLGHAGRKASVDAPWKGGKTLSDSEGGWETLAPSALAFGEYRAPKAMSAEDIARIKQAFVDGARRSQKAGFDLIELHAAHGYLLHQFLSPLSNQRTDNYGGSLENRIRLVLEIFDEVKAAVSLPVGVRISATDWAEGGWDVDSSIQLAKALEERGSAYIHVSSGGLSPAQQIAISPNYQVPFAQQIQQQVKTPVIAVGLITEPEQAEAIIATGQAEFIALARGILFNPRWPWHAAAKLGSKIAVAPQYQRSEPHHLRGLFSV</sequence>
<gene>
    <name evidence="7" type="ORF">EGT71_17335</name>
</gene>
<dbReference type="EMBL" id="RHXB01000012">
    <property type="protein sequence ID" value="RSE23905.1"/>
    <property type="molecule type" value="Genomic_DNA"/>
</dbReference>
<dbReference type="GO" id="GO:0050661">
    <property type="term" value="F:NADP binding"/>
    <property type="evidence" value="ECO:0007669"/>
    <property type="project" value="InterPro"/>
</dbReference>
<dbReference type="RefSeq" id="WP_125294471.1">
    <property type="nucleotide sequence ID" value="NZ_DAMAQE010000059.1"/>
</dbReference>
<protein>
    <submittedName>
        <fullName evidence="7">NADH:flavin oxidoreductase/NADH oxidase</fullName>
    </submittedName>
</protein>
<keyword evidence="2" id="KW-0285">Flavoprotein</keyword>
<accession>A0A3R9FPR2</accession>
<organism evidence="7 8">
    <name type="scientific">Atlantibacter subterraneus</name>
    <dbReference type="NCBI Taxonomy" id="255519"/>
    <lineage>
        <taxon>Bacteria</taxon>
        <taxon>Pseudomonadati</taxon>
        <taxon>Pseudomonadota</taxon>
        <taxon>Gammaproteobacteria</taxon>
        <taxon>Enterobacterales</taxon>
        <taxon>Enterobacteriaceae</taxon>
        <taxon>Atlantibacter</taxon>
    </lineage>
</organism>
<feature type="domain" description="NADH:flavin oxidoreductase/NADH oxidase N-terminal" evidence="6">
    <location>
        <begin position="4"/>
        <end position="335"/>
    </location>
</feature>
<dbReference type="GO" id="GO:0010181">
    <property type="term" value="F:FMN binding"/>
    <property type="evidence" value="ECO:0007669"/>
    <property type="project" value="InterPro"/>
</dbReference>
<dbReference type="SUPFAM" id="SSF51395">
    <property type="entry name" value="FMN-linked oxidoreductases"/>
    <property type="match status" value="1"/>
</dbReference>
<dbReference type="GO" id="GO:0003959">
    <property type="term" value="F:NADPH dehydrogenase activity"/>
    <property type="evidence" value="ECO:0007669"/>
    <property type="project" value="InterPro"/>
</dbReference>
<evidence type="ECO:0000259" key="6">
    <source>
        <dbReference type="Pfam" id="PF00724"/>
    </source>
</evidence>
<reference evidence="7 8" key="1">
    <citation type="submission" date="2018-10" db="EMBL/GenBank/DDBJ databases">
        <title>Transmission dynamics of multidrug resistant bacteria on intensive care unit surfaces.</title>
        <authorList>
            <person name="D'Souza A.W."/>
            <person name="Potter R.F."/>
            <person name="Wallace M."/>
            <person name="Shupe A."/>
            <person name="Patel S."/>
            <person name="Sun S."/>
            <person name="Gul D."/>
            <person name="Kwon J.H."/>
            <person name="Andleeb S."/>
            <person name="Burnham C.-A.D."/>
            <person name="Dantas G."/>
        </authorList>
    </citation>
    <scope>NUCLEOTIDE SEQUENCE [LARGE SCALE GENOMIC DNA]</scope>
    <source>
        <strain evidence="7 8">AS_373</strain>
    </source>
</reference>
<dbReference type="Proteomes" id="UP000275331">
    <property type="component" value="Unassembled WGS sequence"/>
</dbReference>
<dbReference type="OrthoDB" id="8523426at2"/>
<evidence type="ECO:0000256" key="5">
    <source>
        <dbReference type="ARBA" id="ARBA00023002"/>
    </source>
</evidence>
<dbReference type="InterPro" id="IPR044152">
    <property type="entry name" value="YqjM-like"/>
</dbReference>
<comment type="cofactor">
    <cofactor evidence="1">
        <name>FMN</name>
        <dbReference type="ChEBI" id="CHEBI:58210"/>
    </cofactor>
</comment>
<dbReference type="InterPro" id="IPR013785">
    <property type="entry name" value="Aldolase_TIM"/>
</dbReference>
<keyword evidence="4" id="KW-0521">NADP</keyword>
<dbReference type="PANTHER" id="PTHR43303:SF4">
    <property type="entry name" value="NADPH DEHYDROGENASE C23G7.10C-RELATED"/>
    <property type="match status" value="1"/>
</dbReference>
<dbReference type="AlphaFoldDB" id="A0A3R9FPR2"/>
<comment type="caution">
    <text evidence="7">The sequence shown here is derived from an EMBL/GenBank/DDBJ whole genome shotgun (WGS) entry which is preliminary data.</text>
</comment>
<evidence type="ECO:0000256" key="4">
    <source>
        <dbReference type="ARBA" id="ARBA00022857"/>
    </source>
</evidence>
<dbReference type="PANTHER" id="PTHR43303">
    <property type="entry name" value="NADPH DEHYDROGENASE C23G7.10C-RELATED"/>
    <property type="match status" value="1"/>
</dbReference>
<dbReference type="Gene3D" id="3.20.20.70">
    <property type="entry name" value="Aldolase class I"/>
    <property type="match status" value="1"/>
</dbReference>
<keyword evidence="5" id="KW-0560">Oxidoreductase</keyword>
<keyword evidence="3" id="KW-0288">FMN</keyword>